<evidence type="ECO:0000313" key="4">
    <source>
        <dbReference type="EMBL" id="CUA82189.1"/>
    </source>
</evidence>
<dbReference type="RefSeq" id="WP_055433522.1">
    <property type="nucleotide sequence ID" value="NZ_CYHA01000002.1"/>
</dbReference>
<dbReference type="Gene3D" id="3.30.1340.30">
    <property type="match status" value="1"/>
</dbReference>
<reference evidence="5" key="1">
    <citation type="submission" date="2015-08" db="EMBL/GenBank/DDBJ databases">
        <authorList>
            <person name="Varghese N."/>
        </authorList>
    </citation>
    <scope>NUCLEOTIDE SEQUENCE [LARGE SCALE GENOMIC DNA]</scope>
    <source>
        <strain evidence="5">DSM 17901</strain>
    </source>
</reference>
<dbReference type="InterPro" id="IPR007055">
    <property type="entry name" value="BON_dom"/>
</dbReference>
<feature type="compositionally biased region" description="Polar residues" evidence="1">
    <location>
        <begin position="74"/>
        <end position="85"/>
    </location>
</feature>
<feature type="compositionally biased region" description="Low complexity" evidence="1">
    <location>
        <begin position="51"/>
        <end position="73"/>
    </location>
</feature>
<feature type="signal peptide" evidence="2">
    <location>
        <begin position="1"/>
        <end position="23"/>
    </location>
</feature>
<accession>A0A0K6GUH4</accession>
<keyword evidence="2" id="KW-0732">Signal</keyword>
<evidence type="ECO:0000256" key="1">
    <source>
        <dbReference type="SAM" id="MobiDB-lite"/>
    </source>
</evidence>
<name>A0A0K6GUH4_9NEIS</name>
<feature type="chain" id="PRO_5005503344" evidence="2">
    <location>
        <begin position="24"/>
        <end position="155"/>
    </location>
</feature>
<dbReference type="Proteomes" id="UP000243535">
    <property type="component" value="Unassembled WGS sequence"/>
</dbReference>
<dbReference type="SMART" id="SM00749">
    <property type="entry name" value="BON"/>
    <property type="match status" value="1"/>
</dbReference>
<keyword evidence="5" id="KW-1185">Reference proteome</keyword>
<evidence type="ECO:0000313" key="5">
    <source>
        <dbReference type="Proteomes" id="UP000243535"/>
    </source>
</evidence>
<dbReference type="EMBL" id="CYHA01000002">
    <property type="protein sequence ID" value="CUA82189.1"/>
    <property type="molecule type" value="Genomic_DNA"/>
</dbReference>
<protein>
    <submittedName>
        <fullName evidence="4">BON domain</fullName>
    </submittedName>
</protein>
<dbReference type="AlphaFoldDB" id="A0A0K6GUH4"/>
<dbReference type="PROSITE" id="PS50914">
    <property type="entry name" value="BON"/>
    <property type="match status" value="1"/>
</dbReference>
<dbReference type="InterPro" id="IPR051686">
    <property type="entry name" value="Lipoprotein_DolP"/>
</dbReference>
<dbReference type="Pfam" id="PF04972">
    <property type="entry name" value="BON"/>
    <property type="match status" value="1"/>
</dbReference>
<dbReference type="PROSITE" id="PS51257">
    <property type="entry name" value="PROKAR_LIPOPROTEIN"/>
    <property type="match status" value="1"/>
</dbReference>
<dbReference type="PANTHER" id="PTHR34606:SF15">
    <property type="entry name" value="BON DOMAIN-CONTAINING PROTEIN"/>
    <property type="match status" value="1"/>
</dbReference>
<gene>
    <name evidence="4" type="ORF">Ga0061063_1054</name>
</gene>
<evidence type="ECO:0000259" key="3">
    <source>
        <dbReference type="PROSITE" id="PS50914"/>
    </source>
</evidence>
<feature type="region of interest" description="Disordered" evidence="1">
    <location>
        <begin position="31"/>
        <end position="85"/>
    </location>
</feature>
<feature type="domain" description="BON" evidence="3">
    <location>
        <begin position="89"/>
        <end position="155"/>
    </location>
</feature>
<dbReference type="InterPro" id="IPR014004">
    <property type="entry name" value="Transpt-assoc_nodulatn_dom_bac"/>
</dbReference>
<evidence type="ECO:0000256" key="2">
    <source>
        <dbReference type="SAM" id="SignalP"/>
    </source>
</evidence>
<organism evidence="4 5">
    <name type="scientific">Gulbenkiania indica</name>
    <dbReference type="NCBI Taxonomy" id="375574"/>
    <lineage>
        <taxon>Bacteria</taxon>
        <taxon>Pseudomonadati</taxon>
        <taxon>Pseudomonadota</taxon>
        <taxon>Betaproteobacteria</taxon>
        <taxon>Neisseriales</taxon>
        <taxon>Chromobacteriaceae</taxon>
        <taxon>Gulbenkiania</taxon>
    </lineage>
</organism>
<proteinExistence type="predicted"/>
<feature type="compositionally biased region" description="Polar residues" evidence="1">
    <location>
        <begin position="34"/>
        <end position="50"/>
    </location>
</feature>
<dbReference type="PANTHER" id="PTHR34606">
    <property type="entry name" value="BON DOMAIN-CONTAINING PROTEIN"/>
    <property type="match status" value="1"/>
</dbReference>
<dbReference type="STRING" id="375574.GCA_001418035_00847"/>
<sequence length="155" mass="15732">MSLTLRTSATKLTIALLMVAGLAACNRSDRENVSQETSEAASAVGQSMENAASDARAATASAMDSASGAMNNAGQEASNAASNAGQAIDDATVTTKVKAALLADETVKGLNINVDTKDGVVTLKGNTDTAQKTRAEEIAKTVEGVKSVENQLTAK</sequence>